<dbReference type="Proteomes" id="UP000322887">
    <property type="component" value="Chromosome"/>
</dbReference>
<evidence type="ECO:0000256" key="1">
    <source>
        <dbReference type="SAM" id="Phobius"/>
    </source>
</evidence>
<evidence type="ECO:0000313" key="3">
    <source>
        <dbReference type="EMBL" id="QEG16526.1"/>
    </source>
</evidence>
<accession>A0ABX5YLD4</accession>
<dbReference type="InterPro" id="IPR050879">
    <property type="entry name" value="Acyltransferase_3"/>
</dbReference>
<dbReference type="GO" id="GO:0016746">
    <property type="term" value="F:acyltransferase activity"/>
    <property type="evidence" value="ECO:0007669"/>
    <property type="project" value="UniProtKB-KW"/>
</dbReference>
<feature type="transmembrane region" description="Helical" evidence="1">
    <location>
        <begin position="209"/>
        <end position="230"/>
    </location>
</feature>
<organism evidence="3 4">
    <name type="scientific">Gimesia maris</name>
    <dbReference type="NCBI Taxonomy" id="122"/>
    <lineage>
        <taxon>Bacteria</taxon>
        <taxon>Pseudomonadati</taxon>
        <taxon>Planctomycetota</taxon>
        <taxon>Planctomycetia</taxon>
        <taxon>Planctomycetales</taxon>
        <taxon>Planctomycetaceae</taxon>
        <taxon>Gimesia</taxon>
    </lineage>
</organism>
<gene>
    <name evidence="3" type="ORF">GmarT_23910</name>
</gene>
<feature type="domain" description="Acyltransferase 3" evidence="2">
    <location>
        <begin position="15"/>
        <end position="330"/>
    </location>
</feature>
<dbReference type="PANTHER" id="PTHR23028:SF53">
    <property type="entry name" value="ACYL_TRANSF_3 DOMAIN-CONTAINING PROTEIN"/>
    <property type="match status" value="1"/>
</dbReference>
<feature type="transmembrane region" description="Helical" evidence="1">
    <location>
        <begin position="259"/>
        <end position="277"/>
    </location>
</feature>
<feature type="transmembrane region" description="Helical" evidence="1">
    <location>
        <begin position="313"/>
        <end position="334"/>
    </location>
</feature>
<keyword evidence="1" id="KW-0472">Membrane</keyword>
<feature type="transmembrane region" description="Helical" evidence="1">
    <location>
        <begin position="289"/>
        <end position="307"/>
    </location>
</feature>
<feature type="transmembrane region" description="Helical" evidence="1">
    <location>
        <begin position="41"/>
        <end position="66"/>
    </location>
</feature>
<dbReference type="RefSeq" id="WP_002647892.1">
    <property type="nucleotide sequence ID" value="NZ_CP042910.1"/>
</dbReference>
<keyword evidence="1" id="KW-0812">Transmembrane</keyword>
<proteinExistence type="predicted"/>
<feature type="transmembrane region" description="Helical" evidence="1">
    <location>
        <begin position="87"/>
        <end position="106"/>
    </location>
</feature>
<protein>
    <submittedName>
        <fullName evidence="3">Acyltransferase family protein</fullName>
    </submittedName>
</protein>
<evidence type="ECO:0000313" key="4">
    <source>
        <dbReference type="Proteomes" id="UP000322887"/>
    </source>
</evidence>
<keyword evidence="4" id="KW-1185">Reference proteome</keyword>
<dbReference type="GeneID" id="98646963"/>
<keyword evidence="3" id="KW-0012">Acyltransferase</keyword>
<evidence type="ECO:0000259" key="2">
    <source>
        <dbReference type="Pfam" id="PF01757"/>
    </source>
</evidence>
<dbReference type="EMBL" id="CP042910">
    <property type="protein sequence ID" value="QEG16526.1"/>
    <property type="molecule type" value="Genomic_DNA"/>
</dbReference>
<name>A0ABX5YLD4_9PLAN</name>
<sequence length="367" mass="41477">MDSLPLDHPRLKKNNFDLLRLLFASMVCVVHAYDVSDFGQLAILAGVLSSKVAVQGFFVVSGFLIVMSYERSSSLKSYASKRLRRIYPAYFTVVILSAVFLVLVSQKLVQEYFSYAWLQYLAANLTFLNFLHPSLPGVFEANKYAAVNGALWTLKVEAMFYIAVPVLVYFFRRFPRLPILFLIYLLSIGYSELLLTASARTGVEFYARLARQLPGQMCFFMAGATLFYYLNFFERNVKWFAIVAAVILMVDGVVVPLPWLQPAALATLVIFFGLFLYAGNFGKYGDFSYGVYILHFPILQLLLNSGWFAERPWLFLLTTIGLTAVGAFLMWNLVEKRFLLRSSHYVAAVETPADELTVPQPASLSAE</sequence>
<dbReference type="InterPro" id="IPR002656">
    <property type="entry name" value="Acyl_transf_3_dom"/>
</dbReference>
<dbReference type="PANTHER" id="PTHR23028">
    <property type="entry name" value="ACETYLTRANSFERASE"/>
    <property type="match status" value="1"/>
</dbReference>
<keyword evidence="1" id="KW-1133">Transmembrane helix</keyword>
<keyword evidence="3" id="KW-0808">Transferase</keyword>
<dbReference type="Pfam" id="PF01757">
    <property type="entry name" value="Acyl_transf_3"/>
    <property type="match status" value="1"/>
</dbReference>
<feature type="transmembrane region" description="Helical" evidence="1">
    <location>
        <begin position="152"/>
        <end position="171"/>
    </location>
</feature>
<feature type="transmembrane region" description="Helical" evidence="1">
    <location>
        <begin position="177"/>
        <end position="197"/>
    </location>
</feature>
<reference evidence="3 4" key="1">
    <citation type="submission" date="2019-08" db="EMBL/GenBank/DDBJ databases">
        <title>Deep-cultivation of Planctomycetes and their phenomic and genomic characterization uncovers novel biology.</title>
        <authorList>
            <person name="Wiegand S."/>
            <person name="Jogler M."/>
            <person name="Boedeker C."/>
            <person name="Pinto D."/>
            <person name="Vollmers J."/>
            <person name="Rivas-Marin E."/>
            <person name="Kohn T."/>
            <person name="Peeters S.H."/>
            <person name="Heuer A."/>
            <person name="Rast P."/>
            <person name="Oberbeckmann S."/>
            <person name="Bunk B."/>
            <person name="Jeske O."/>
            <person name="Meyerdierks A."/>
            <person name="Storesund J.E."/>
            <person name="Kallscheuer N."/>
            <person name="Luecker S."/>
            <person name="Lage O.M."/>
            <person name="Pohl T."/>
            <person name="Merkel B.J."/>
            <person name="Hornburger P."/>
            <person name="Mueller R.-W."/>
            <person name="Bruemmer F."/>
            <person name="Labrenz M."/>
            <person name="Spormann A.M."/>
            <person name="Op den Camp H."/>
            <person name="Overmann J."/>
            <person name="Amann R."/>
            <person name="Jetten M.S.M."/>
            <person name="Mascher T."/>
            <person name="Medema M.H."/>
            <person name="Devos D.P."/>
            <person name="Kaster A.-K."/>
            <person name="Ovreas L."/>
            <person name="Rohde M."/>
            <person name="Galperin M.Y."/>
            <person name="Jogler C."/>
        </authorList>
    </citation>
    <scope>NUCLEOTIDE SEQUENCE [LARGE SCALE GENOMIC DNA]</scope>
    <source>
        <strain evidence="3 4">DSM 8797</strain>
    </source>
</reference>